<dbReference type="Gene3D" id="3.10.129.10">
    <property type="entry name" value="Hotdog Thioesterase"/>
    <property type="match status" value="2"/>
</dbReference>
<dbReference type="PANTHER" id="PTHR12655:SF0">
    <property type="entry name" value="ACYL-COENZYME A THIOESTERASE 9, MITOCHONDRIAL"/>
    <property type="match status" value="1"/>
</dbReference>
<evidence type="ECO:0000256" key="2">
    <source>
        <dbReference type="ARBA" id="ARBA00022737"/>
    </source>
</evidence>
<comment type="similarity">
    <text evidence="1">Belongs to the acyl coenzyme A hydrolase family.</text>
</comment>
<keyword evidence="2" id="KW-0677">Repeat</keyword>
<dbReference type="Pfam" id="PF03061">
    <property type="entry name" value="4HBT"/>
    <property type="match status" value="1"/>
</dbReference>
<feature type="domain" description="HotDog ACOT-type" evidence="6">
    <location>
        <begin position="325"/>
        <end position="438"/>
    </location>
</feature>
<name>A0A507FDJ9_9FUNG</name>
<dbReference type="SUPFAM" id="SSF54637">
    <property type="entry name" value="Thioesterase/thiol ester dehydrase-isomerase"/>
    <property type="match status" value="2"/>
</dbReference>
<keyword evidence="3" id="KW-0378">Hydrolase</keyword>
<dbReference type="GO" id="GO:0006637">
    <property type="term" value="P:acyl-CoA metabolic process"/>
    <property type="evidence" value="ECO:0007669"/>
    <property type="project" value="TreeGrafter"/>
</dbReference>
<keyword evidence="4" id="KW-0809">Transit peptide</keyword>
<dbReference type="EMBL" id="QEAP01000191">
    <property type="protein sequence ID" value="TPX73358.1"/>
    <property type="molecule type" value="Genomic_DNA"/>
</dbReference>
<gene>
    <name evidence="7" type="ORF">CcCBS67573_g05374</name>
</gene>
<protein>
    <recommendedName>
        <fullName evidence="6">HotDog ACOT-type domain-containing protein</fullName>
    </recommendedName>
</protein>
<keyword evidence="8" id="KW-1185">Reference proteome</keyword>
<dbReference type="InterPro" id="IPR033120">
    <property type="entry name" value="HOTDOG_ACOT"/>
</dbReference>
<dbReference type="CDD" id="cd03442">
    <property type="entry name" value="BFIT_BACH"/>
    <property type="match status" value="2"/>
</dbReference>
<feature type="region of interest" description="Disordered" evidence="5">
    <location>
        <begin position="256"/>
        <end position="275"/>
    </location>
</feature>
<evidence type="ECO:0000313" key="8">
    <source>
        <dbReference type="Proteomes" id="UP000320333"/>
    </source>
</evidence>
<dbReference type="PANTHER" id="PTHR12655">
    <property type="entry name" value="ACYL-COA THIOESTERASE"/>
    <property type="match status" value="1"/>
</dbReference>
<dbReference type="OrthoDB" id="331699at2759"/>
<evidence type="ECO:0000256" key="3">
    <source>
        <dbReference type="ARBA" id="ARBA00022801"/>
    </source>
</evidence>
<dbReference type="GO" id="GO:0005739">
    <property type="term" value="C:mitochondrion"/>
    <property type="evidence" value="ECO:0007669"/>
    <property type="project" value="TreeGrafter"/>
</dbReference>
<evidence type="ECO:0000259" key="6">
    <source>
        <dbReference type="PROSITE" id="PS51770"/>
    </source>
</evidence>
<sequence length="466" mass="52400">MLSRRSAQVLASSLHSSVQKSFPAPSPSAPTTNILAEVRTRSAARSNLWVHRFNDKLSQLTAQSQPSVDQAPSPSISAASSRLRMSDSFVQVFLPFRSDPSVAEQYQNPYATGAIRMGKILEELDALAFYVSHTYASNLERPVTIATASVDRIDLISSIPIDQDISIFGYVTYTGNSSMEVTIQMETLLPDKVHPADMDSAKYIRSKLPDEALSGSHLLTAKFIMVTRDPTTGKAAPLKQLVLETEEERKIFEEGAANKARKQSEAQSGLTKRAPSHDEMTLVHNMYMEYRKYVEERDTRLKVGFSGIVGGATALPKPADIEWMRDTRIQNIMLTFPQDRNLHGKVFGGWLMRLAFELGFASAFMFSRAPVKFLALDDISFRRPVEIGAILDFEAQVVYTEPTGEIVVKVVAHVVEAEKGTRDMSNEFWFTFKSYDQEGVVRKRIMPRSYHDCMLYLEGKRRFERE</sequence>
<dbReference type="GO" id="GO:0047617">
    <property type="term" value="F:fatty acyl-CoA hydrolase activity"/>
    <property type="evidence" value="ECO:0007669"/>
    <property type="project" value="TreeGrafter"/>
</dbReference>
<dbReference type="AlphaFoldDB" id="A0A507FDJ9"/>
<dbReference type="STRING" id="246404.A0A507FDJ9"/>
<proteinExistence type="inferred from homology"/>
<evidence type="ECO:0000256" key="1">
    <source>
        <dbReference type="ARBA" id="ARBA00010458"/>
    </source>
</evidence>
<feature type="domain" description="HotDog ACOT-type" evidence="6">
    <location>
        <begin position="92"/>
        <end position="231"/>
    </location>
</feature>
<evidence type="ECO:0000256" key="5">
    <source>
        <dbReference type="SAM" id="MobiDB-lite"/>
    </source>
</evidence>
<dbReference type="PROSITE" id="PS51770">
    <property type="entry name" value="HOTDOG_ACOT"/>
    <property type="match status" value="2"/>
</dbReference>
<dbReference type="InterPro" id="IPR006683">
    <property type="entry name" value="Thioestr_dom"/>
</dbReference>
<comment type="caution">
    <text evidence="7">The sequence shown here is derived from an EMBL/GenBank/DDBJ whole genome shotgun (WGS) entry which is preliminary data.</text>
</comment>
<evidence type="ECO:0000313" key="7">
    <source>
        <dbReference type="EMBL" id="TPX73358.1"/>
    </source>
</evidence>
<reference evidence="7 8" key="1">
    <citation type="journal article" date="2019" name="Sci. Rep.">
        <title>Comparative genomics of chytrid fungi reveal insights into the obligate biotrophic and pathogenic lifestyle of Synchytrium endobioticum.</title>
        <authorList>
            <person name="van de Vossenberg B.T.L.H."/>
            <person name="Warris S."/>
            <person name="Nguyen H.D.T."/>
            <person name="van Gent-Pelzer M.P.E."/>
            <person name="Joly D.L."/>
            <person name="van de Geest H.C."/>
            <person name="Bonants P.J.M."/>
            <person name="Smith D.S."/>
            <person name="Levesque C.A."/>
            <person name="van der Lee T.A.J."/>
        </authorList>
    </citation>
    <scope>NUCLEOTIDE SEQUENCE [LARGE SCALE GENOMIC DNA]</scope>
    <source>
        <strain evidence="7 8">CBS 675.73</strain>
    </source>
</reference>
<evidence type="ECO:0000256" key="4">
    <source>
        <dbReference type="ARBA" id="ARBA00022946"/>
    </source>
</evidence>
<organism evidence="7 8">
    <name type="scientific">Chytriomyces confervae</name>
    <dbReference type="NCBI Taxonomy" id="246404"/>
    <lineage>
        <taxon>Eukaryota</taxon>
        <taxon>Fungi</taxon>
        <taxon>Fungi incertae sedis</taxon>
        <taxon>Chytridiomycota</taxon>
        <taxon>Chytridiomycota incertae sedis</taxon>
        <taxon>Chytridiomycetes</taxon>
        <taxon>Chytridiales</taxon>
        <taxon>Chytriomycetaceae</taxon>
        <taxon>Chytriomyces</taxon>
    </lineage>
</organism>
<dbReference type="InterPro" id="IPR029069">
    <property type="entry name" value="HotDog_dom_sf"/>
</dbReference>
<dbReference type="Proteomes" id="UP000320333">
    <property type="component" value="Unassembled WGS sequence"/>
</dbReference>
<accession>A0A507FDJ9</accession>